<evidence type="ECO:0000313" key="2">
    <source>
        <dbReference type="Proteomes" id="UP000050331"/>
    </source>
</evidence>
<dbReference type="EMBL" id="CP013862">
    <property type="protein sequence ID" value="ALX49690.1"/>
    <property type="molecule type" value="Genomic_DNA"/>
</dbReference>
<protein>
    <submittedName>
        <fullName evidence="1">Uncharacterized protein</fullName>
    </submittedName>
</protein>
<keyword evidence="2" id="KW-1185">Reference proteome</keyword>
<dbReference type="AlphaFoldDB" id="A0A0U4GAC4"/>
<accession>A0A0U4GAC4</accession>
<reference evidence="1 2" key="1">
    <citation type="submission" date="2016-01" db="EMBL/GenBank/DDBJ databases">
        <title>Complete genome sequence of strain Lentibacillus amyloliquefaciens LAM0015T isolated from saline sediment.</title>
        <authorList>
            <person name="Wang J.-L."/>
            <person name="He M.-X."/>
        </authorList>
    </citation>
    <scope>NUCLEOTIDE SEQUENCE [LARGE SCALE GENOMIC DNA]</scope>
    <source>
        <strain evidence="1 2">LAM0015</strain>
    </source>
</reference>
<dbReference type="OrthoDB" id="2970945at2"/>
<proteinExistence type="predicted"/>
<evidence type="ECO:0000313" key="1">
    <source>
        <dbReference type="EMBL" id="ALX49690.1"/>
    </source>
</evidence>
<gene>
    <name evidence="1" type="ORF">AOX59_14595</name>
</gene>
<sequence length="80" mass="9538">MHQFMIGLFQKWEIVYATQNIDDYYKAKNRLNKKGISYKVSTLTTNNGKNRRKGTVTTYHLKVKEEDVQRSYDIIHQRLA</sequence>
<organism evidence="1 2">
    <name type="scientific">Lentibacillus amyloliquefaciens</name>
    <dbReference type="NCBI Taxonomy" id="1472767"/>
    <lineage>
        <taxon>Bacteria</taxon>
        <taxon>Bacillati</taxon>
        <taxon>Bacillota</taxon>
        <taxon>Bacilli</taxon>
        <taxon>Bacillales</taxon>
        <taxon>Bacillaceae</taxon>
        <taxon>Lentibacillus</taxon>
    </lineage>
</organism>
<name>A0A0U4GAC4_9BACI</name>
<dbReference type="RefSeq" id="WP_068446656.1">
    <property type="nucleotide sequence ID" value="NZ_CP013862.1"/>
</dbReference>
<dbReference type="Proteomes" id="UP000050331">
    <property type="component" value="Chromosome"/>
</dbReference>
<dbReference type="KEGG" id="lao:AOX59_14595"/>